<evidence type="ECO:0008006" key="5">
    <source>
        <dbReference type="Google" id="ProtNLM"/>
    </source>
</evidence>
<gene>
    <name evidence="3" type="ORF">H9659_08600</name>
</gene>
<name>A0ABR8PJM1_9BACL</name>
<keyword evidence="2" id="KW-1133">Transmembrane helix</keyword>
<keyword evidence="2" id="KW-0472">Membrane</keyword>
<dbReference type="Proteomes" id="UP000659496">
    <property type="component" value="Unassembled WGS sequence"/>
</dbReference>
<organism evidence="3 4">
    <name type="scientific">Sporosarcina gallistercoris</name>
    <dbReference type="NCBI Taxonomy" id="2762245"/>
    <lineage>
        <taxon>Bacteria</taxon>
        <taxon>Bacillati</taxon>
        <taxon>Bacillota</taxon>
        <taxon>Bacilli</taxon>
        <taxon>Bacillales</taxon>
        <taxon>Caryophanaceae</taxon>
        <taxon>Sporosarcina</taxon>
    </lineage>
</organism>
<sequence>MRSLTKRQKDIALLVLAVIFFALLVSYSWFQLYAPAKEENERVITSLADQREVLFELQRQVASKPVEQSTSSRPLQRKVPVLPLEDLLLVQLEKAEVKSNALINNVTFTQVELSDAPTETTEQIDSGTEDPALALKRLTVEVELTATTYEQMDRFIREVEAMERIFVVQSIELDTPEEIRDASAEKEPLELMVSFEAFYRPGLPELLPELPKLDAPTPAGKEDPTTRAGEDE</sequence>
<feature type="region of interest" description="Disordered" evidence="1">
    <location>
        <begin position="206"/>
        <end position="232"/>
    </location>
</feature>
<protein>
    <recommendedName>
        <fullName evidence="5">Pilus assembly protein PilO</fullName>
    </recommendedName>
</protein>
<reference evidence="3 4" key="1">
    <citation type="submission" date="2020-08" db="EMBL/GenBank/DDBJ databases">
        <title>A Genomic Blueprint of the Chicken Gut Microbiome.</title>
        <authorList>
            <person name="Gilroy R."/>
            <person name="Ravi A."/>
            <person name="Getino M."/>
            <person name="Pursley I."/>
            <person name="Horton D.L."/>
            <person name="Alikhan N.-F."/>
            <person name="Baker D."/>
            <person name="Gharbi K."/>
            <person name="Hall N."/>
            <person name="Watson M."/>
            <person name="Adriaenssens E.M."/>
            <person name="Foster-Nyarko E."/>
            <person name="Jarju S."/>
            <person name="Secka A."/>
            <person name="Antonio M."/>
            <person name="Oren A."/>
            <person name="Chaudhuri R."/>
            <person name="La Ragione R.M."/>
            <person name="Hildebrand F."/>
            <person name="Pallen M.J."/>
        </authorList>
    </citation>
    <scope>NUCLEOTIDE SEQUENCE [LARGE SCALE GENOMIC DNA]</scope>
    <source>
        <strain evidence="3 4">Sa3CUA8</strain>
    </source>
</reference>
<feature type="compositionally biased region" description="Low complexity" evidence="1">
    <location>
        <begin position="206"/>
        <end position="216"/>
    </location>
</feature>
<accession>A0ABR8PJM1</accession>
<proteinExistence type="predicted"/>
<evidence type="ECO:0000256" key="1">
    <source>
        <dbReference type="SAM" id="MobiDB-lite"/>
    </source>
</evidence>
<evidence type="ECO:0000256" key="2">
    <source>
        <dbReference type="SAM" id="Phobius"/>
    </source>
</evidence>
<comment type="caution">
    <text evidence="3">The sequence shown here is derived from an EMBL/GenBank/DDBJ whole genome shotgun (WGS) entry which is preliminary data.</text>
</comment>
<keyword evidence="4" id="KW-1185">Reference proteome</keyword>
<dbReference type="RefSeq" id="WP_191689531.1">
    <property type="nucleotide sequence ID" value="NZ_JACSQY010000005.1"/>
</dbReference>
<dbReference type="Gene3D" id="3.30.70.60">
    <property type="match status" value="1"/>
</dbReference>
<keyword evidence="2" id="KW-0812">Transmembrane</keyword>
<feature type="compositionally biased region" description="Basic and acidic residues" evidence="1">
    <location>
        <begin position="220"/>
        <end position="232"/>
    </location>
</feature>
<feature type="transmembrane region" description="Helical" evidence="2">
    <location>
        <begin position="12"/>
        <end position="30"/>
    </location>
</feature>
<dbReference type="InterPro" id="IPR014717">
    <property type="entry name" value="Transl_elong_EF1B/ribsomal_bS6"/>
</dbReference>
<dbReference type="EMBL" id="JACSQY010000005">
    <property type="protein sequence ID" value="MBD7908387.1"/>
    <property type="molecule type" value="Genomic_DNA"/>
</dbReference>
<evidence type="ECO:0000313" key="4">
    <source>
        <dbReference type="Proteomes" id="UP000659496"/>
    </source>
</evidence>
<evidence type="ECO:0000313" key="3">
    <source>
        <dbReference type="EMBL" id="MBD7908387.1"/>
    </source>
</evidence>